<evidence type="ECO:0000313" key="6">
    <source>
        <dbReference type="Proteomes" id="UP001596174"/>
    </source>
</evidence>
<keyword evidence="6" id="KW-1185">Reference proteome</keyword>
<comment type="similarity">
    <text evidence="1">Belongs to the LytR/CpsA/Psr (LCP) family.</text>
</comment>
<dbReference type="Pfam" id="PF03816">
    <property type="entry name" value="LytR_cpsA_psr"/>
    <property type="match status" value="1"/>
</dbReference>
<dbReference type="InterPro" id="IPR050922">
    <property type="entry name" value="LytR/CpsA/Psr_CW_biosynth"/>
</dbReference>
<evidence type="ECO:0000256" key="2">
    <source>
        <dbReference type="SAM" id="MobiDB-lite"/>
    </source>
</evidence>
<comment type="caution">
    <text evidence="5">The sequence shown here is derived from an EMBL/GenBank/DDBJ whole genome shotgun (WGS) entry which is preliminary data.</text>
</comment>
<keyword evidence="3" id="KW-0812">Transmembrane</keyword>
<dbReference type="Proteomes" id="UP001596174">
    <property type="component" value="Unassembled WGS sequence"/>
</dbReference>
<feature type="region of interest" description="Disordered" evidence="2">
    <location>
        <begin position="1"/>
        <end position="22"/>
    </location>
</feature>
<evidence type="ECO:0000256" key="3">
    <source>
        <dbReference type="SAM" id="Phobius"/>
    </source>
</evidence>
<dbReference type="EMBL" id="JBHSQJ010000023">
    <property type="protein sequence ID" value="MFC5907113.1"/>
    <property type="molecule type" value="Genomic_DNA"/>
</dbReference>
<dbReference type="InterPro" id="IPR004474">
    <property type="entry name" value="LytR_CpsA_psr"/>
</dbReference>
<sequence>MSDERGATTPGRAAARKAARRRQRRRTRRVVVWSVAGIVLLCFGAGYYEYQSLNSKLSGSSLHASGDSATGAPQEIVDRFGRSPINVLVIGSDSRLSQQDCKLGGSTCGGAGGQRADVEMVLHVSADRSNATVMSIPRDLDVPLPACAGGGTNKINSALQTSPGCQVDAVEKATRIPIDHFIEVDFGGVVAVSNAIGGVPVCVSSDVYDRNSGLKLTAGHHMLAGQPALQFMRTRDAFNDGSDLQRTGTQHQFLASAIKQLESSGAVSDPTKILSLTSGVVTSLRVDDKIKDLSKLASLAWDIHKVPTDRITFVTMQTGYVGKNLVPAAGATALFHAIAQDQAVSAAAAPAGTGSASASASVGRGASRAAGTGSPAPHSSRTTAGAATGALAGASHQTAAGAKDCAQVGDVENIPVGLGMRNSAAGQRAMATPEPGTPHHQMYCGTGPSGYNCYATPRAAYALFPQVKNSAP</sequence>
<dbReference type="PANTHER" id="PTHR33392:SF6">
    <property type="entry name" value="POLYISOPRENYL-TEICHOIC ACID--PEPTIDOGLYCAN TEICHOIC ACID TRANSFERASE TAGU"/>
    <property type="match status" value="1"/>
</dbReference>
<gene>
    <name evidence="5" type="ORF">ACFP3V_07760</name>
</gene>
<evidence type="ECO:0000256" key="1">
    <source>
        <dbReference type="ARBA" id="ARBA00006068"/>
    </source>
</evidence>
<accession>A0ABW1FYL6</accession>
<name>A0ABW1FYL6_9ACTN</name>
<protein>
    <submittedName>
        <fullName evidence="5">LCP family protein</fullName>
    </submittedName>
</protein>
<feature type="region of interest" description="Disordered" evidence="2">
    <location>
        <begin position="365"/>
        <end position="384"/>
    </location>
</feature>
<feature type="domain" description="Cell envelope-related transcriptional attenuator" evidence="4">
    <location>
        <begin position="115"/>
        <end position="262"/>
    </location>
</feature>
<organism evidence="5 6">
    <name type="scientific">Streptacidiphilus monticola</name>
    <dbReference type="NCBI Taxonomy" id="2161674"/>
    <lineage>
        <taxon>Bacteria</taxon>
        <taxon>Bacillati</taxon>
        <taxon>Actinomycetota</taxon>
        <taxon>Actinomycetes</taxon>
        <taxon>Kitasatosporales</taxon>
        <taxon>Streptomycetaceae</taxon>
        <taxon>Streptacidiphilus</taxon>
    </lineage>
</organism>
<dbReference type="PANTHER" id="PTHR33392">
    <property type="entry name" value="POLYISOPRENYL-TEICHOIC ACID--PEPTIDOGLYCAN TEICHOIC ACID TRANSFERASE TAGU"/>
    <property type="match status" value="1"/>
</dbReference>
<dbReference type="RefSeq" id="WP_380581191.1">
    <property type="nucleotide sequence ID" value="NZ_JBHSQJ010000023.1"/>
</dbReference>
<proteinExistence type="inferred from homology"/>
<dbReference type="Gene3D" id="3.40.630.190">
    <property type="entry name" value="LCP protein"/>
    <property type="match status" value="1"/>
</dbReference>
<evidence type="ECO:0000259" key="4">
    <source>
        <dbReference type="Pfam" id="PF03816"/>
    </source>
</evidence>
<reference evidence="6" key="1">
    <citation type="journal article" date="2019" name="Int. J. Syst. Evol. Microbiol.">
        <title>The Global Catalogue of Microorganisms (GCM) 10K type strain sequencing project: providing services to taxonomists for standard genome sequencing and annotation.</title>
        <authorList>
            <consortium name="The Broad Institute Genomics Platform"/>
            <consortium name="The Broad Institute Genome Sequencing Center for Infectious Disease"/>
            <person name="Wu L."/>
            <person name="Ma J."/>
        </authorList>
    </citation>
    <scope>NUCLEOTIDE SEQUENCE [LARGE SCALE GENOMIC DNA]</scope>
    <source>
        <strain evidence="6">JCM 4816</strain>
    </source>
</reference>
<keyword evidence="3" id="KW-1133">Transmembrane helix</keyword>
<evidence type="ECO:0000313" key="5">
    <source>
        <dbReference type="EMBL" id="MFC5907113.1"/>
    </source>
</evidence>
<keyword evidence="3" id="KW-0472">Membrane</keyword>
<dbReference type="NCBIfam" id="TIGR00350">
    <property type="entry name" value="lytR_cpsA_psr"/>
    <property type="match status" value="1"/>
</dbReference>
<feature type="transmembrane region" description="Helical" evidence="3">
    <location>
        <begin position="30"/>
        <end position="48"/>
    </location>
</feature>